<dbReference type="Proteomes" id="UP000626109">
    <property type="component" value="Unassembled WGS sequence"/>
</dbReference>
<name>A0A813I7C6_POLGL</name>
<evidence type="ECO:0000313" key="2">
    <source>
        <dbReference type="Proteomes" id="UP000626109"/>
    </source>
</evidence>
<sequence>MKHDNWCAKVLLRRNFQLSSHYPLLHAWQGVLELGLRSASDFLVCNNSNNSNNSSNSNNNNNGNDSNLAADRAVLAVLTSWLARTSFGRASLKKVDAQAWWFAGAKKLTSAQANSSKKILSGQLVSVPACQLRQALPACCSPEATTAIAATATTTTTTDLFFSTLSTFKMSCSELLMKGALVGMLRKTVDSIRCAQKAQGHEWSVFQSAHSSVARQPPLQSQVTAFGAVWSNFSLQLASSKPYQLLQPSANWQARPFWLHLQSACQRSQSSRAARNMSTAVASRALRKSRQPHLTELKQPLVHTSEEQVDESWPAFGGVCRSRNTQKFGTTLFLHCKTDFGVDAALLDGDVAKPPAAASRQYCPKRPCSSSLTPRAADPSSEAGFQVARLCRSATAVVLPHRGCTMLHTLHVPHASKAECTRAYTEAFPCSDVCLSTSFTFKKTPAMSC</sequence>
<protein>
    <submittedName>
        <fullName evidence="1">Uncharacterized protein</fullName>
    </submittedName>
</protein>
<evidence type="ECO:0000313" key="1">
    <source>
        <dbReference type="EMBL" id="CAE8646128.1"/>
    </source>
</evidence>
<comment type="caution">
    <text evidence="1">The sequence shown here is derived from an EMBL/GenBank/DDBJ whole genome shotgun (WGS) entry which is preliminary data.</text>
</comment>
<gene>
    <name evidence="1" type="ORF">PGLA2088_LOCUS4527</name>
</gene>
<reference evidence="1" key="1">
    <citation type="submission" date="2021-02" db="EMBL/GenBank/DDBJ databases">
        <authorList>
            <person name="Dougan E. K."/>
            <person name="Rhodes N."/>
            <person name="Thang M."/>
            <person name="Chan C."/>
        </authorList>
    </citation>
    <scope>NUCLEOTIDE SEQUENCE</scope>
</reference>
<organism evidence="1 2">
    <name type="scientific">Polarella glacialis</name>
    <name type="common">Dinoflagellate</name>
    <dbReference type="NCBI Taxonomy" id="89957"/>
    <lineage>
        <taxon>Eukaryota</taxon>
        <taxon>Sar</taxon>
        <taxon>Alveolata</taxon>
        <taxon>Dinophyceae</taxon>
        <taxon>Suessiales</taxon>
        <taxon>Suessiaceae</taxon>
        <taxon>Polarella</taxon>
    </lineage>
</organism>
<dbReference type="EMBL" id="CAJNNW010004140">
    <property type="protein sequence ID" value="CAE8646128.1"/>
    <property type="molecule type" value="Genomic_DNA"/>
</dbReference>
<accession>A0A813I7C6</accession>
<proteinExistence type="predicted"/>
<dbReference type="AlphaFoldDB" id="A0A813I7C6"/>